<dbReference type="GO" id="GO:0005737">
    <property type="term" value="C:cytoplasm"/>
    <property type="evidence" value="ECO:0007669"/>
    <property type="project" value="TreeGrafter"/>
</dbReference>
<dbReference type="PANTHER" id="PTHR48079">
    <property type="entry name" value="PROTEIN YEEZ"/>
    <property type="match status" value="1"/>
</dbReference>
<dbReference type="SUPFAM" id="SSF51735">
    <property type="entry name" value="NAD(P)-binding Rossmann-fold domains"/>
    <property type="match status" value="1"/>
</dbReference>
<proteinExistence type="predicted"/>
<dbReference type="InterPro" id="IPR036291">
    <property type="entry name" value="NAD(P)-bd_dom_sf"/>
</dbReference>
<dbReference type="AlphaFoldDB" id="A0A948RW93"/>
<dbReference type="Pfam" id="PF01370">
    <property type="entry name" value="Epimerase"/>
    <property type="match status" value="1"/>
</dbReference>
<feature type="domain" description="Ketoreductase" evidence="1">
    <location>
        <begin position="5"/>
        <end position="144"/>
    </location>
</feature>
<evidence type="ECO:0000259" key="1">
    <source>
        <dbReference type="SMART" id="SM00822"/>
    </source>
</evidence>
<dbReference type="EMBL" id="JAHJDP010000023">
    <property type="protein sequence ID" value="MBU2690162.1"/>
    <property type="molecule type" value="Genomic_DNA"/>
</dbReference>
<name>A0A948RW93_UNCEI</name>
<evidence type="ECO:0000313" key="2">
    <source>
        <dbReference type="EMBL" id="MBU2690162.1"/>
    </source>
</evidence>
<evidence type="ECO:0000313" key="3">
    <source>
        <dbReference type="Proteomes" id="UP000777784"/>
    </source>
</evidence>
<dbReference type="InterPro" id="IPR057326">
    <property type="entry name" value="KR_dom"/>
</dbReference>
<dbReference type="InterPro" id="IPR051783">
    <property type="entry name" value="NAD(P)-dependent_oxidoreduct"/>
</dbReference>
<dbReference type="Proteomes" id="UP000777784">
    <property type="component" value="Unassembled WGS sequence"/>
</dbReference>
<organism evidence="2 3">
    <name type="scientific">Eiseniibacteriota bacterium</name>
    <dbReference type="NCBI Taxonomy" id="2212470"/>
    <lineage>
        <taxon>Bacteria</taxon>
        <taxon>Candidatus Eiseniibacteriota</taxon>
    </lineage>
</organism>
<accession>A0A948RW93</accession>
<dbReference type="Gene3D" id="3.40.50.720">
    <property type="entry name" value="NAD(P)-binding Rossmann-like Domain"/>
    <property type="match status" value="1"/>
</dbReference>
<dbReference type="SMART" id="SM00822">
    <property type="entry name" value="PKS_KR"/>
    <property type="match status" value="1"/>
</dbReference>
<dbReference type="GO" id="GO:0004029">
    <property type="term" value="F:aldehyde dehydrogenase (NAD+) activity"/>
    <property type="evidence" value="ECO:0007669"/>
    <property type="project" value="TreeGrafter"/>
</dbReference>
<sequence length="339" mass="37661">MNVKPKVLVTGATGFAGSHLADLLIRRGYPVRVLTRTTSDLRWVPSEAERVIGDVREPESLKYALQDINWVFHFGGLISARNREEFFVVNAAGTRNLFQAFLRHGDDPKLFLLCSSLAAVGPGAEGVMLKESGTPRPVTAYGASKRAGEEALLDVGDNKSDNKWEHQGGPVRKIIVRPPAVYGPRDPSILKFFRWVERGWIPLPAPQNARFSVIHVDDLALGTVLLAEQGLSGTYHLSDGESHSWLDLGERVASQLHVRARHLPIPFWISATAALGGELWGRLRHHPPLISRDKVRELRGISWVCSIEKARSEAGYQPSRMISEGLKTTIAWYRDSGWL</sequence>
<comment type="caution">
    <text evidence="2">The sequence shown here is derived from an EMBL/GenBank/DDBJ whole genome shotgun (WGS) entry which is preliminary data.</text>
</comment>
<gene>
    <name evidence="2" type="ORF">KJ970_04480</name>
</gene>
<protein>
    <submittedName>
        <fullName evidence="2">NAD-dependent epimerase/dehydratase family protein</fullName>
    </submittedName>
</protein>
<dbReference type="InterPro" id="IPR001509">
    <property type="entry name" value="Epimerase_deHydtase"/>
</dbReference>
<reference evidence="2" key="1">
    <citation type="submission" date="2021-05" db="EMBL/GenBank/DDBJ databases">
        <title>Energy efficiency and biological interactions define the core microbiome of deep oligotrophic groundwater.</title>
        <authorList>
            <person name="Mehrshad M."/>
            <person name="Lopez-Fernandez M."/>
            <person name="Bell E."/>
            <person name="Bernier-Latmani R."/>
            <person name="Bertilsson S."/>
            <person name="Dopson M."/>
        </authorList>
    </citation>
    <scope>NUCLEOTIDE SEQUENCE</scope>
    <source>
        <strain evidence="2">Modern_marine.mb.64</strain>
    </source>
</reference>
<dbReference type="PANTHER" id="PTHR48079:SF6">
    <property type="entry name" value="NAD(P)-BINDING DOMAIN-CONTAINING PROTEIN-RELATED"/>
    <property type="match status" value="1"/>
</dbReference>